<dbReference type="AlphaFoldDB" id="A0A0F9BVN1"/>
<feature type="transmembrane region" description="Helical" evidence="5">
    <location>
        <begin position="164"/>
        <end position="187"/>
    </location>
</feature>
<proteinExistence type="predicted"/>
<evidence type="ECO:0000256" key="2">
    <source>
        <dbReference type="ARBA" id="ARBA00022692"/>
    </source>
</evidence>
<feature type="transmembrane region" description="Helical" evidence="5">
    <location>
        <begin position="44"/>
        <end position="63"/>
    </location>
</feature>
<keyword evidence="3 5" id="KW-1133">Transmembrane helix</keyword>
<dbReference type="GO" id="GO:0016020">
    <property type="term" value="C:membrane"/>
    <property type="evidence" value="ECO:0007669"/>
    <property type="project" value="UniProtKB-SubCell"/>
</dbReference>
<dbReference type="InterPro" id="IPR002781">
    <property type="entry name" value="TM_pro_TauE-like"/>
</dbReference>
<accession>A0A0F9BVN1</accession>
<reference evidence="6" key="1">
    <citation type="journal article" date="2015" name="Nature">
        <title>Complex archaea that bridge the gap between prokaryotes and eukaryotes.</title>
        <authorList>
            <person name="Spang A."/>
            <person name="Saw J.H."/>
            <person name="Jorgensen S.L."/>
            <person name="Zaremba-Niedzwiedzka K."/>
            <person name="Martijn J."/>
            <person name="Lind A.E."/>
            <person name="van Eijk R."/>
            <person name="Schleper C."/>
            <person name="Guy L."/>
            <person name="Ettema T.J."/>
        </authorList>
    </citation>
    <scope>NUCLEOTIDE SEQUENCE</scope>
</reference>
<feature type="transmembrane region" description="Helical" evidence="5">
    <location>
        <begin position="139"/>
        <end position="157"/>
    </location>
</feature>
<comment type="subcellular location">
    <subcellularLocation>
        <location evidence="1">Membrane</location>
        <topology evidence="1">Multi-pass membrane protein</topology>
    </subcellularLocation>
</comment>
<evidence type="ECO:0000256" key="1">
    <source>
        <dbReference type="ARBA" id="ARBA00004141"/>
    </source>
</evidence>
<feature type="transmembrane region" description="Helical" evidence="5">
    <location>
        <begin position="12"/>
        <end position="32"/>
    </location>
</feature>
<gene>
    <name evidence="6" type="ORF">LCGC14_2400240</name>
</gene>
<dbReference type="Pfam" id="PF01925">
    <property type="entry name" value="TauE"/>
    <property type="match status" value="1"/>
</dbReference>
<keyword evidence="2 5" id="KW-0812">Transmembrane</keyword>
<name>A0A0F9BVN1_9ZZZZ</name>
<evidence type="ECO:0000256" key="5">
    <source>
        <dbReference type="SAM" id="Phobius"/>
    </source>
</evidence>
<evidence type="ECO:0000256" key="3">
    <source>
        <dbReference type="ARBA" id="ARBA00022989"/>
    </source>
</evidence>
<sequence length="214" mass="21929">MVFLPVAGQHLAPLAALTALVVMDLFGPLPNVPRALRDGSPGDVLRLGVGLAVATPLGLLLLSVASPELFRYGVSLAALILLALLIADFRYAGPLSRRMTYGVGALGGLLNGVVGMPGPPAIMLYMASPLPVSAIRANLMLYLILADILLLVAMWLGGGLDQGALVLGVALVVPYTLANIAGAAMFGHGDPRVYRGVAYCLIAGSALAGLPLLD</sequence>
<feature type="transmembrane region" description="Helical" evidence="5">
    <location>
        <begin position="101"/>
        <end position="127"/>
    </location>
</feature>
<evidence type="ECO:0000313" key="6">
    <source>
        <dbReference type="EMBL" id="KKL25944.1"/>
    </source>
</evidence>
<feature type="transmembrane region" description="Helical" evidence="5">
    <location>
        <begin position="193"/>
        <end position="213"/>
    </location>
</feature>
<keyword evidence="4 5" id="KW-0472">Membrane</keyword>
<dbReference type="EMBL" id="LAZR01036023">
    <property type="protein sequence ID" value="KKL25944.1"/>
    <property type="molecule type" value="Genomic_DNA"/>
</dbReference>
<organism evidence="6">
    <name type="scientific">marine sediment metagenome</name>
    <dbReference type="NCBI Taxonomy" id="412755"/>
    <lineage>
        <taxon>unclassified sequences</taxon>
        <taxon>metagenomes</taxon>
        <taxon>ecological metagenomes</taxon>
    </lineage>
</organism>
<feature type="transmembrane region" description="Helical" evidence="5">
    <location>
        <begin position="69"/>
        <end position="89"/>
    </location>
</feature>
<comment type="caution">
    <text evidence="6">The sequence shown here is derived from an EMBL/GenBank/DDBJ whole genome shotgun (WGS) entry which is preliminary data.</text>
</comment>
<evidence type="ECO:0000256" key="4">
    <source>
        <dbReference type="ARBA" id="ARBA00023136"/>
    </source>
</evidence>
<protein>
    <submittedName>
        <fullName evidence="6">Uncharacterized protein</fullName>
    </submittedName>
</protein>